<feature type="chain" id="PRO_5018534386" evidence="2">
    <location>
        <begin position="20"/>
        <end position="164"/>
    </location>
</feature>
<dbReference type="InterPro" id="IPR001304">
    <property type="entry name" value="C-type_lectin-like"/>
</dbReference>
<proteinExistence type="predicted"/>
<dbReference type="PANTHER" id="PTHR22803">
    <property type="entry name" value="MANNOSE, PHOSPHOLIPASE, LECTIN RECEPTOR RELATED"/>
    <property type="match status" value="1"/>
</dbReference>
<evidence type="ECO:0000256" key="1">
    <source>
        <dbReference type="ARBA" id="ARBA00023157"/>
    </source>
</evidence>
<evidence type="ECO:0000259" key="3">
    <source>
        <dbReference type="PROSITE" id="PS50041"/>
    </source>
</evidence>
<dbReference type="InterPro" id="IPR016187">
    <property type="entry name" value="CTDL_fold"/>
</dbReference>
<dbReference type="Gene3D" id="3.10.100.10">
    <property type="entry name" value="Mannose-Binding Protein A, subunit A"/>
    <property type="match status" value="1"/>
</dbReference>
<feature type="signal peptide" evidence="2">
    <location>
        <begin position="1"/>
        <end position="19"/>
    </location>
</feature>
<dbReference type="OrthoDB" id="441660at2759"/>
<keyword evidence="5" id="KW-1185">Reference proteome</keyword>
<reference evidence="4" key="2">
    <citation type="submission" date="2025-09" db="UniProtKB">
        <authorList>
            <consortium name="Ensembl"/>
        </authorList>
    </citation>
    <scope>IDENTIFICATION</scope>
</reference>
<keyword evidence="2" id="KW-0732">Signal</keyword>
<dbReference type="Proteomes" id="UP000264820">
    <property type="component" value="Unplaced"/>
</dbReference>
<dbReference type="OMA" id="NENSNWH"/>
<dbReference type="GeneID" id="109528331"/>
<dbReference type="GeneTree" id="ENSGT00940000162818"/>
<reference evidence="4" key="1">
    <citation type="submission" date="2025-08" db="UniProtKB">
        <authorList>
            <consortium name="Ensembl"/>
        </authorList>
    </citation>
    <scope>IDENTIFICATION</scope>
</reference>
<feature type="domain" description="C-type lectin" evidence="3">
    <location>
        <begin position="38"/>
        <end position="155"/>
    </location>
</feature>
<dbReference type="Ensembl" id="ENSHCOT00000008689.1">
    <property type="protein sequence ID" value="ENSHCOP00000019451.1"/>
    <property type="gene ID" value="ENSHCOG00000004810.1"/>
</dbReference>
<dbReference type="PRINTS" id="PR01504">
    <property type="entry name" value="PNCREATITSAP"/>
</dbReference>
<sequence length="164" mass="18185">MAPLHLLAVLCGIIALSQADRGAKDKDKNHCPKGWTQLDNKCYIFFHNPRTFPDAERVCNVFDGNLVSIDNRLENAFVVELIREGAGSVVNTWIGLFDTLPDGNFIWTDGETFKFSNFGAGQPDNTGGNEDCVEIQADSTWNDNACTVLNPYVCCRPAEKKDCH</sequence>
<dbReference type="Pfam" id="PF00059">
    <property type="entry name" value="Lectin_C"/>
    <property type="match status" value="1"/>
</dbReference>
<organism evidence="4 5">
    <name type="scientific">Hippocampus comes</name>
    <name type="common">Tiger tail seahorse</name>
    <dbReference type="NCBI Taxonomy" id="109280"/>
    <lineage>
        <taxon>Eukaryota</taxon>
        <taxon>Metazoa</taxon>
        <taxon>Chordata</taxon>
        <taxon>Craniata</taxon>
        <taxon>Vertebrata</taxon>
        <taxon>Euteleostomi</taxon>
        <taxon>Actinopterygii</taxon>
        <taxon>Neopterygii</taxon>
        <taxon>Teleostei</taxon>
        <taxon>Neoteleostei</taxon>
        <taxon>Acanthomorphata</taxon>
        <taxon>Syngnathiaria</taxon>
        <taxon>Syngnathiformes</taxon>
        <taxon>Syngnathoidei</taxon>
        <taxon>Syngnathidae</taxon>
        <taxon>Hippocampus</taxon>
    </lineage>
</organism>
<evidence type="ECO:0000256" key="2">
    <source>
        <dbReference type="SAM" id="SignalP"/>
    </source>
</evidence>
<evidence type="ECO:0000313" key="4">
    <source>
        <dbReference type="Ensembl" id="ENSHCOP00000019451.1"/>
    </source>
</evidence>
<accession>A0A3Q2YM63</accession>
<dbReference type="KEGG" id="hcq:109528331"/>
<name>A0A3Q2YM63_HIPCM</name>
<protein>
    <submittedName>
        <fullName evidence="4">Ladderlectin-like</fullName>
    </submittedName>
</protein>
<dbReference type="SMART" id="SM00034">
    <property type="entry name" value="CLECT"/>
    <property type="match status" value="1"/>
</dbReference>
<dbReference type="PROSITE" id="PS00615">
    <property type="entry name" value="C_TYPE_LECTIN_1"/>
    <property type="match status" value="1"/>
</dbReference>
<dbReference type="SUPFAM" id="SSF56436">
    <property type="entry name" value="C-type lectin-like"/>
    <property type="match status" value="1"/>
</dbReference>
<dbReference type="InterPro" id="IPR016186">
    <property type="entry name" value="C-type_lectin-like/link_sf"/>
</dbReference>
<dbReference type="InterPro" id="IPR018378">
    <property type="entry name" value="C-type_lectin_CS"/>
</dbReference>
<dbReference type="RefSeq" id="XP_019746312.1">
    <property type="nucleotide sequence ID" value="XM_019890753.1"/>
</dbReference>
<evidence type="ECO:0000313" key="5">
    <source>
        <dbReference type="Proteomes" id="UP000264820"/>
    </source>
</evidence>
<dbReference type="InterPro" id="IPR050111">
    <property type="entry name" value="C-type_lectin/snaclec_domain"/>
</dbReference>
<dbReference type="AlphaFoldDB" id="A0A3Q2YM63"/>
<dbReference type="PROSITE" id="PS50041">
    <property type="entry name" value="C_TYPE_LECTIN_2"/>
    <property type="match status" value="1"/>
</dbReference>
<keyword evidence="1" id="KW-1015">Disulfide bond</keyword>